<keyword evidence="5" id="KW-0238">DNA-binding</keyword>
<protein>
    <submittedName>
        <fullName evidence="5">DeoR/GlpR family DNA-binding transcription regulator</fullName>
    </submittedName>
</protein>
<feature type="domain" description="HTH deoR-type" evidence="4">
    <location>
        <begin position="19"/>
        <end position="74"/>
    </location>
</feature>
<dbReference type="InterPro" id="IPR050313">
    <property type="entry name" value="Carb_Metab_HTH_regulators"/>
</dbReference>
<proteinExistence type="predicted"/>
<dbReference type="PANTHER" id="PTHR30363">
    <property type="entry name" value="HTH-TYPE TRANSCRIPTIONAL REGULATOR SRLR-RELATED"/>
    <property type="match status" value="1"/>
</dbReference>
<dbReference type="InterPro" id="IPR036388">
    <property type="entry name" value="WH-like_DNA-bd_sf"/>
</dbReference>
<evidence type="ECO:0000313" key="5">
    <source>
        <dbReference type="EMBL" id="MFC7580591.1"/>
    </source>
</evidence>
<dbReference type="RefSeq" id="WP_380972780.1">
    <property type="nucleotide sequence ID" value="NZ_JBHTEF010000001.1"/>
</dbReference>
<feature type="region of interest" description="Disordered" evidence="3">
    <location>
        <begin position="1"/>
        <end position="22"/>
    </location>
</feature>
<keyword evidence="6" id="KW-1185">Reference proteome</keyword>
<keyword evidence="2" id="KW-0804">Transcription</keyword>
<organism evidence="5 6">
    <name type="scientific">Schaalia naturae</name>
    <dbReference type="NCBI Taxonomy" id="635203"/>
    <lineage>
        <taxon>Bacteria</taxon>
        <taxon>Bacillati</taxon>
        <taxon>Actinomycetota</taxon>
        <taxon>Actinomycetes</taxon>
        <taxon>Actinomycetales</taxon>
        <taxon>Actinomycetaceae</taxon>
        <taxon>Schaalia</taxon>
    </lineage>
</organism>
<dbReference type="Gene3D" id="1.10.10.10">
    <property type="entry name" value="Winged helix-like DNA-binding domain superfamily/Winged helix DNA-binding domain"/>
    <property type="match status" value="1"/>
</dbReference>
<dbReference type="PANTHER" id="PTHR30363:SF44">
    <property type="entry name" value="AGA OPERON TRANSCRIPTIONAL REPRESSOR-RELATED"/>
    <property type="match status" value="1"/>
</dbReference>
<dbReference type="GO" id="GO:0003677">
    <property type="term" value="F:DNA binding"/>
    <property type="evidence" value="ECO:0007669"/>
    <property type="project" value="UniProtKB-KW"/>
</dbReference>
<dbReference type="Pfam" id="PF08220">
    <property type="entry name" value="HTH_DeoR"/>
    <property type="match status" value="1"/>
</dbReference>
<dbReference type="SUPFAM" id="SSF46785">
    <property type="entry name" value="Winged helix' DNA-binding domain"/>
    <property type="match status" value="1"/>
</dbReference>
<reference evidence="6" key="1">
    <citation type="journal article" date="2019" name="Int. J. Syst. Evol. Microbiol.">
        <title>The Global Catalogue of Microorganisms (GCM) 10K type strain sequencing project: providing services to taxonomists for standard genome sequencing and annotation.</title>
        <authorList>
            <consortium name="The Broad Institute Genomics Platform"/>
            <consortium name="The Broad Institute Genome Sequencing Center for Infectious Disease"/>
            <person name="Wu L."/>
            <person name="Ma J."/>
        </authorList>
    </citation>
    <scope>NUCLEOTIDE SEQUENCE [LARGE SCALE GENOMIC DNA]</scope>
    <source>
        <strain evidence="6">CCUG 56698</strain>
    </source>
</reference>
<dbReference type="InterPro" id="IPR036390">
    <property type="entry name" value="WH_DNA-bd_sf"/>
</dbReference>
<dbReference type="PRINTS" id="PR00037">
    <property type="entry name" value="HTHLACR"/>
</dbReference>
<sequence length="272" mass="29313">MPVENAPRASSRRTSRKTKERRASMAAWLREREGSASVADLTEEFGVSEATIRRDLRTLEGSGELLRVFGGAAASRPVEFGWREKGETHAAAKQRIGDFAAENLVSDGDTVYIDAGTTPAAVARALSGRRDLTVVVGGLAALLELAEGEPKVIVLGGVLRRRSASFLGAQADSVLDHLTPDVSFLGTEFLDGVRGANYPELEQAMFKSRILQRSRRSWIVVDESKFRAEQAFANWVPVIPPAGVVTEVPHRAATRAAINQLRAAGCLVHLAG</sequence>
<evidence type="ECO:0000256" key="3">
    <source>
        <dbReference type="SAM" id="MobiDB-lite"/>
    </source>
</evidence>
<dbReference type="InterPro" id="IPR001034">
    <property type="entry name" value="DeoR_HTH"/>
</dbReference>
<dbReference type="SUPFAM" id="SSF100950">
    <property type="entry name" value="NagB/RpiA/CoA transferase-like"/>
    <property type="match status" value="1"/>
</dbReference>
<dbReference type="InterPro" id="IPR014036">
    <property type="entry name" value="DeoR-like_C"/>
</dbReference>
<evidence type="ECO:0000313" key="6">
    <source>
        <dbReference type="Proteomes" id="UP001596527"/>
    </source>
</evidence>
<dbReference type="SMART" id="SM00420">
    <property type="entry name" value="HTH_DEOR"/>
    <property type="match status" value="1"/>
</dbReference>
<evidence type="ECO:0000256" key="2">
    <source>
        <dbReference type="ARBA" id="ARBA00023163"/>
    </source>
</evidence>
<dbReference type="InterPro" id="IPR037171">
    <property type="entry name" value="NagB/RpiA_transferase-like"/>
</dbReference>
<gene>
    <name evidence="5" type="ORF">ACFQWG_05120</name>
</gene>
<dbReference type="Gene3D" id="3.30.750.70">
    <property type="entry name" value="4-hydroxybutyrate coenzyme like domains"/>
    <property type="match status" value="1"/>
</dbReference>
<name>A0ABW2SKD7_9ACTO</name>
<keyword evidence="1" id="KW-0805">Transcription regulation</keyword>
<dbReference type="Pfam" id="PF00455">
    <property type="entry name" value="DeoRC"/>
    <property type="match status" value="1"/>
</dbReference>
<evidence type="ECO:0000256" key="1">
    <source>
        <dbReference type="ARBA" id="ARBA00023015"/>
    </source>
</evidence>
<dbReference type="PROSITE" id="PS51000">
    <property type="entry name" value="HTH_DEOR_2"/>
    <property type="match status" value="1"/>
</dbReference>
<accession>A0ABW2SKD7</accession>
<evidence type="ECO:0000259" key="4">
    <source>
        <dbReference type="PROSITE" id="PS51000"/>
    </source>
</evidence>
<dbReference type="SMART" id="SM01134">
    <property type="entry name" value="DeoRC"/>
    <property type="match status" value="1"/>
</dbReference>
<feature type="compositionally biased region" description="Basic residues" evidence="3">
    <location>
        <begin position="10"/>
        <end position="20"/>
    </location>
</feature>
<comment type="caution">
    <text evidence="5">The sequence shown here is derived from an EMBL/GenBank/DDBJ whole genome shotgun (WGS) entry which is preliminary data.</text>
</comment>
<dbReference type="Proteomes" id="UP001596527">
    <property type="component" value="Unassembled WGS sequence"/>
</dbReference>
<dbReference type="EMBL" id="JBHTEF010000001">
    <property type="protein sequence ID" value="MFC7580591.1"/>
    <property type="molecule type" value="Genomic_DNA"/>
</dbReference>